<dbReference type="VEuPathDB" id="AmoebaDB:EIN_114950"/>
<proteinExistence type="predicted"/>
<accession>A0A0A1U199</accession>
<name>A0A0A1U199_ENTIV</name>
<dbReference type="Proteomes" id="UP000014680">
    <property type="component" value="Unassembled WGS sequence"/>
</dbReference>
<dbReference type="GeneID" id="14885219"/>
<evidence type="ECO:0000313" key="1">
    <source>
        <dbReference type="EMBL" id="ELP86291.1"/>
    </source>
</evidence>
<dbReference type="KEGG" id="eiv:EIN_114950"/>
<reference evidence="1 2" key="1">
    <citation type="submission" date="2012-10" db="EMBL/GenBank/DDBJ databases">
        <authorList>
            <person name="Zafar N."/>
            <person name="Inman J."/>
            <person name="Hall N."/>
            <person name="Lorenzi H."/>
            <person name="Caler E."/>
        </authorList>
    </citation>
    <scope>NUCLEOTIDE SEQUENCE [LARGE SCALE GENOMIC DNA]</scope>
    <source>
        <strain evidence="1 2">IP1</strain>
    </source>
</reference>
<protein>
    <submittedName>
        <fullName evidence="1">Uncharacterized protein</fullName>
    </submittedName>
</protein>
<sequence>MAGVKFILKVPKKSIKIANNIVVVGATFPEDKDIDNTEGMDTKQKHLFYMNKALTFLIQNKHIDIHLPPQKSFKNSKTSKIKGIGLLDEVGLMRFGEDVIDIIKSIPPLSQNGKNMTVNLPLDYTRINTAYRAVIPQFYNVSTVIPVLNELGQIQYIDITTHEVMGKFVQNKKVKETVTQRQAEVPVPLALL</sequence>
<dbReference type="RefSeq" id="XP_004185637.1">
    <property type="nucleotide sequence ID" value="XM_004185589.1"/>
</dbReference>
<dbReference type="EMBL" id="KB207005">
    <property type="protein sequence ID" value="ELP86291.1"/>
    <property type="molecule type" value="Genomic_DNA"/>
</dbReference>
<organism evidence="1 2">
    <name type="scientific">Entamoeba invadens IP1</name>
    <dbReference type="NCBI Taxonomy" id="370355"/>
    <lineage>
        <taxon>Eukaryota</taxon>
        <taxon>Amoebozoa</taxon>
        <taxon>Evosea</taxon>
        <taxon>Archamoebae</taxon>
        <taxon>Mastigamoebida</taxon>
        <taxon>Entamoebidae</taxon>
        <taxon>Entamoeba</taxon>
    </lineage>
</organism>
<keyword evidence="2" id="KW-1185">Reference proteome</keyword>
<gene>
    <name evidence="1" type="ORF">EIN_114950</name>
</gene>
<evidence type="ECO:0000313" key="2">
    <source>
        <dbReference type="Proteomes" id="UP000014680"/>
    </source>
</evidence>
<dbReference type="AlphaFoldDB" id="A0A0A1U199"/>